<dbReference type="InterPro" id="IPR024079">
    <property type="entry name" value="MetalloPept_cat_dom_sf"/>
</dbReference>
<sequence>MNYFFGRWGYISVEPPAGGTSMYQIPSTDISTTITVDYTLAAAGYYFTPVTQQMAQVWSDATLNQTNIPHIIINVSSQNPGSKTASDAMNSIWLDQDGTYMTRNDFTHLAITFYRLTYNAKPNICNSQSRVFQETDIILHAFVTGQYGWVAIPPSTSNPHQGSGQGYNSSICYDYPSAILHELGHFLGLGHIKNNASTYSVMVETLPTNTIIRDLSPEDEAAIRFLYNRGLSSAGGTDPGDNIGFVSCGKWYTGNQHYVKCRTVPGLGDGLGSGDGCSSNQDNGGDPTHDHAYCYNDENGTTHAGFYCVFQNTGNKTPTNNFGISQPAVNNFNNYASATHPYDFPRSRRALIMVLENEELLTDAFTKYERYTTGGRQMSDEYKDYANAFFALDKIIDAFSPVFDATFRCADNEGNPALYLTDDQIALLRNFNNELLKLNISDRFKDEIAFTNALLPSFRGRNIKQAYESLILAHDSNLN</sequence>
<evidence type="ECO:0000313" key="6">
    <source>
        <dbReference type="EMBL" id="GAA4456922.1"/>
    </source>
</evidence>
<proteinExistence type="predicted"/>
<dbReference type="Gene3D" id="3.40.390.10">
    <property type="entry name" value="Collagenase (Catalytic Domain)"/>
    <property type="match status" value="1"/>
</dbReference>
<evidence type="ECO:0000256" key="1">
    <source>
        <dbReference type="ARBA" id="ARBA00022670"/>
    </source>
</evidence>
<evidence type="ECO:0000256" key="2">
    <source>
        <dbReference type="ARBA" id="ARBA00022723"/>
    </source>
</evidence>
<evidence type="ECO:0000313" key="7">
    <source>
        <dbReference type="Proteomes" id="UP001501410"/>
    </source>
</evidence>
<dbReference type="EMBL" id="BAABEZ010000022">
    <property type="protein sequence ID" value="GAA4456922.1"/>
    <property type="molecule type" value="Genomic_DNA"/>
</dbReference>
<protein>
    <recommendedName>
        <fullName evidence="5">Peptidase M10 metallopeptidase domain-containing protein</fullName>
    </recommendedName>
</protein>
<feature type="domain" description="Peptidase M10 metallopeptidase" evidence="5">
    <location>
        <begin position="170"/>
        <end position="227"/>
    </location>
</feature>
<keyword evidence="2" id="KW-0479">Metal-binding</keyword>
<accession>A0ABP8MVS0</accession>
<keyword evidence="1" id="KW-0645">Protease</keyword>
<keyword evidence="3" id="KW-0378">Hydrolase</keyword>
<dbReference type="InterPro" id="IPR001818">
    <property type="entry name" value="Pept_M10_metallopeptidase"/>
</dbReference>
<name>A0ABP8MVS0_9BACT</name>
<keyword evidence="7" id="KW-1185">Reference proteome</keyword>
<dbReference type="Proteomes" id="UP001501410">
    <property type="component" value="Unassembled WGS sequence"/>
</dbReference>
<dbReference type="Pfam" id="PF00413">
    <property type="entry name" value="Peptidase_M10"/>
    <property type="match status" value="1"/>
</dbReference>
<comment type="caution">
    <text evidence="6">The sequence shown here is derived from an EMBL/GenBank/DDBJ whole genome shotgun (WGS) entry which is preliminary data.</text>
</comment>
<dbReference type="SUPFAM" id="SSF55486">
    <property type="entry name" value="Metalloproteases ('zincins'), catalytic domain"/>
    <property type="match status" value="1"/>
</dbReference>
<evidence type="ECO:0000259" key="5">
    <source>
        <dbReference type="Pfam" id="PF00413"/>
    </source>
</evidence>
<evidence type="ECO:0000256" key="3">
    <source>
        <dbReference type="ARBA" id="ARBA00022801"/>
    </source>
</evidence>
<gene>
    <name evidence="6" type="ORF">GCM10023092_22960</name>
</gene>
<organism evidence="6 7">
    <name type="scientific">Rurimicrobium arvi</name>
    <dbReference type="NCBI Taxonomy" id="2049916"/>
    <lineage>
        <taxon>Bacteria</taxon>
        <taxon>Pseudomonadati</taxon>
        <taxon>Bacteroidota</taxon>
        <taxon>Chitinophagia</taxon>
        <taxon>Chitinophagales</taxon>
        <taxon>Chitinophagaceae</taxon>
        <taxon>Rurimicrobium</taxon>
    </lineage>
</organism>
<reference evidence="7" key="1">
    <citation type="journal article" date="2019" name="Int. J. Syst. Evol. Microbiol.">
        <title>The Global Catalogue of Microorganisms (GCM) 10K type strain sequencing project: providing services to taxonomists for standard genome sequencing and annotation.</title>
        <authorList>
            <consortium name="The Broad Institute Genomics Platform"/>
            <consortium name="The Broad Institute Genome Sequencing Center for Infectious Disease"/>
            <person name="Wu L."/>
            <person name="Ma J."/>
        </authorList>
    </citation>
    <scope>NUCLEOTIDE SEQUENCE [LARGE SCALE GENOMIC DNA]</scope>
    <source>
        <strain evidence="7">JCM 31921</strain>
    </source>
</reference>
<keyword evidence="4" id="KW-0862">Zinc</keyword>
<evidence type="ECO:0000256" key="4">
    <source>
        <dbReference type="ARBA" id="ARBA00022833"/>
    </source>
</evidence>